<evidence type="ECO:0000313" key="2">
    <source>
        <dbReference type="Proteomes" id="UP001305606"/>
    </source>
</evidence>
<accession>A0ABY9UT43</accession>
<protein>
    <submittedName>
        <fullName evidence="1">Uncharacterized protein</fullName>
    </submittedName>
</protein>
<sequence>MTWLLPIPAPEVANGKYGEAFDAVVEAEELNVIKSTPRAPAPPSAHPSYHPMLRISLLQRTPALRACREPRSSAAPPASTYAA</sequence>
<name>A0ABY9UT43_9ACTN</name>
<proteinExistence type="predicted"/>
<organism evidence="1 2">
    <name type="scientific">Streptomyces luomodiensis</name>
    <dbReference type="NCBI Taxonomy" id="3026192"/>
    <lineage>
        <taxon>Bacteria</taxon>
        <taxon>Bacillati</taxon>
        <taxon>Actinomycetota</taxon>
        <taxon>Actinomycetes</taxon>
        <taxon>Kitasatosporales</taxon>
        <taxon>Streptomycetaceae</taxon>
        <taxon>Streptomyces</taxon>
    </lineage>
</organism>
<dbReference type="Proteomes" id="UP001305606">
    <property type="component" value="Chromosome"/>
</dbReference>
<evidence type="ECO:0000313" key="1">
    <source>
        <dbReference type="EMBL" id="WNE95441.1"/>
    </source>
</evidence>
<keyword evidence="2" id="KW-1185">Reference proteome</keyword>
<dbReference type="EMBL" id="CP117522">
    <property type="protein sequence ID" value="WNE95441.1"/>
    <property type="molecule type" value="Genomic_DNA"/>
</dbReference>
<gene>
    <name evidence="1" type="ORF">PS467_08810</name>
</gene>
<dbReference type="RefSeq" id="WP_311034786.1">
    <property type="nucleotide sequence ID" value="NZ_CP117522.1"/>
</dbReference>
<reference evidence="1 2" key="1">
    <citation type="submission" date="2023-02" db="EMBL/GenBank/DDBJ databases">
        <title>Streptomyces sp. SCA4-21 with antifungal activity against Fusarium oxysporum f. sp. cubense, Streptomyces sp. SCA2-17 with antifungal activity against Fusarium oxysporum f. sp. cubense.</title>
        <authorList>
            <person name="Qi D."/>
        </authorList>
    </citation>
    <scope>NUCLEOTIDE SEQUENCE [LARGE SCALE GENOMIC DNA]</scope>
    <source>
        <strain evidence="1 2">SCA4-21</strain>
    </source>
</reference>